<proteinExistence type="predicted"/>
<protein>
    <submittedName>
        <fullName evidence="2">Uncharacterized protein</fullName>
    </submittedName>
</protein>
<keyword evidence="1" id="KW-0812">Transmembrane</keyword>
<name>W1NCR1_9GAMM</name>
<evidence type="ECO:0000313" key="2">
    <source>
        <dbReference type="EMBL" id="ERL53273.1"/>
    </source>
</evidence>
<feature type="transmembrane region" description="Helical" evidence="1">
    <location>
        <begin position="12"/>
        <end position="30"/>
    </location>
</feature>
<keyword evidence="3" id="KW-1185">Reference proteome</keyword>
<dbReference type="AlphaFoldDB" id="W1NCR1"/>
<accession>W1NCR1</accession>
<keyword evidence="1" id="KW-1133">Transmembrane helix</keyword>
<dbReference type="KEGG" id="hhu:AR456_11385"/>
<dbReference type="EMBL" id="AVBC01000011">
    <property type="protein sequence ID" value="ERL53273.1"/>
    <property type="molecule type" value="Genomic_DNA"/>
</dbReference>
<evidence type="ECO:0000313" key="3">
    <source>
        <dbReference type="Proteomes" id="UP000019113"/>
    </source>
</evidence>
<sequence length="81" mass="9674">MKLIPVANKRHSFIKIFNLTGIQIFFYYWVHTSPCMKLKFPICIVKWISGPVNRHFERPRLNIRTGFKPDTQNIFIILLLI</sequence>
<evidence type="ECO:0000256" key="1">
    <source>
        <dbReference type="SAM" id="Phobius"/>
    </source>
</evidence>
<reference evidence="2 3" key="1">
    <citation type="submission" date="2013-08" db="EMBL/GenBank/DDBJ databases">
        <title>draft genome of Halomonas huanghegensis, strain BJGMM-B45T.</title>
        <authorList>
            <person name="Miao C."/>
            <person name="Wan Y."/>
            <person name="Jin W."/>
        </authorList>
    </citation>
    <scope>NUCLEOTIDE SEQUENCE [LARGE SCALE GENOMIC DNA]</scope>
    <source>
        <strain evidence="2 3">BJGMM-B45</strain>
    </source>
</reference>
<comment type="caution">
    <text evidence="2">The sequence shown here is derived from an EMBL/GenBank/DDBJ whole genome shotgun (WGS) entry which is preliminary data.</text>
</comment>
<organism evidence="2 3">
    <name type="scientific">Halomonas huangheensis</name>
    <dbReference type="NCBI Taxonomy" id="1178482"/>
    <lineage>
        <taxon>Bacteria</taxon>
        <taxon>Pseudomonadati</taxon>
        <taxon>Pseudomonadota</taxon>
        <taxon>Gammaproteobacteria</taxon>
        <taxon>Oceanospirillales</taxon>
        <taxon>Halomonadaceae</taxon>
        <taxon>Halomonas</taxon>
    </lineage>
</organism>
<dbReference type="Proteomes" id="UP000019113">
    <property type="component" value="Unassembled WGS sequence"/>
</dbReference>
<gene>
    <name evidence="2" type="ORF">BJB45_18550</name>
</gene>
<keyword evidence="1" id="KW-0472">Membrane</keyword>